<feature type="region of interest" description="Disordered" evidence="1">
    <location>
        <begin position="145"/>
        <end position="175"/>
    </location>
</feature>
<dbReference type="GO" id="GO:0004803">
    <property type="term" value="F:transposase activity"/>
    <property type="evidence" value="ECO:0007669"/>
    <property type="project" value="InterPro"/>
</dbReference>
<dbReference type="Gene3D" id="3.30.70.1290">
    <property type="entry name" value="Transposase IS200-like"/>
    <property type="match status" value="2"/>
</dbReference>
<dbReference type="RefSeq" id="WP_212564603.1">
    <property type="nucleotide sequence ID" value="NZ_FTPP01000001.1"/>
</dbReference>
<dbReference type="PANTHER" id="PTHR36966">
    <property type="entry name" value="REP-ASSOCIATED TYROSINE TRANSPOSASE"/>
    <property type="match status" value="1"/>
</dbReference>
<dbReference type="InterPro" id="IPR002686">
    <property type="entry name" value="Transposase_17"/>
</dbReference>
<sequence>MALPDRKRNRLLGYDYSTEGLYFVTACVLEKACVFGVVANGEMQLNEFGRIAENQWQWLLEQYPYVFIHAFVVMPNHVHAIIQIDPSLVGTGRDLSAHSTNQSAYFPDLSALTTNLSAPERLSIGDSDESLYKKGDDPEKLRYDSDMLGNDSDSTVHDSDSTVHDSDRSRPVPTRVKSLSGLMGAYKTTTSKLIRQAGLVDFAWQRSFHDHIIRHEKAYRQIEQYIHHNPALWDNDVFYQETHPPTS</sequence>
<dbReference type="Proteomes" id="UP000187181">
    <property type="component" value="Unassembled WGS sequence"/>
</dbReference>
<dbReference type="InterPro" id="IPR036515">
    <property type="entry name" value="Transposase_17_sf"/>
</dbReference>
<dbReference type="EMBL" id="FTPP01000001">
    <property type="protein sequence ID" value="SIT78382.1"/>
    <property type="molecule type" value="Genomic_DNA"/>
</dbReference>
<dbReference type="GO" id="GO:0006313">
    <property type="term" value="P:DNA transposition"/>
    <property type="evidence" value="ECO:0007669"/>
    <property type="project" value="InterPro"/>
</dbReference>
<reference evidence="4" key="1">
    <citation type="submission" date="2017-01" db="EMBL/GenBank/DDBJ databases">
        <authorList>
            <person name="Varghese N."/>
            <person name="Submissions S."/>
        </authorList>
    </citation>
    <scope>NUCLEOTIDE SEQUENCE [LARGE SCALE GENOMIC DNA]</scope>
    <source>
        <strain evidence="4">LP100</strain>
    </source>
</reference>
<dbReference type="PANTHER" id="PTHR36966:SF1">
    <property type="entry name" value="REP-ASSOCIATED TYROSINE TRANSPOSASE"/>
    <property type="match status" value="1"/>
</dbReference>
<dbReference type="InterPro" id="IPR052715">
    <property type="entry name" value="RAYT_transposase"/>
</dbReference>
<evidence type="ECO:0000313" key="3">
    <source>
        <dbReference type="EMBL" id="SIT78382.1"/>
    </source>
</evidence>
<protein>
    <recommendedName>
        <fullName evidence="2">Transposase IS200-like domain-containing protein</fullName>
    </recommendedName>
</protein>
<gene>
    <name evidence="3" type="ORF">SAMN05444128_0619</name>
</gene>
<accession>A0A1R3WKM7</accession>
<organism evidence="3 4">
    <name type="scientific">Pontibacter indicus</name>
    <dbReference type="NCBI Taxonomy" id="1317125"/>
    <lineage>
        <taxon>Bacteria</taxon>
        <taxon>Pseudomonadati</taxon>
        <taxon>Bacteroidota</taxon>
        <taxon>Cytophagia</taxon>
        <taxon>Cytophagales</taxon>
        <taxon>Hymenobacteraceae</taxon>
        <taxon>Pontibacter</taxon>
    </lineage>
</organism>
<dbReference type="SUPFAM" id="SSF143422">
    <property type="entry name" value="Transposase IS200-like"/>
    <property type="match status" value="1"/>
</dbReference>
<evidence type="ECO:0000259" key="2">
    <source>
        <dbReference type="SMART" id="SM01321"/>
    </source>
</evidence>
<name>A0A1R3WKM7_9BACT</name>
<feature type="compositionally biased region" description="Basic and acidic residues" evidence="1">
    <location>
        <begin position="154"/>
        <end position="170"/>
    </location>
</feature>
<evidence type="ECO:0000313" key="4">
    <source>
        <dbReference type="Proteomes" id="UP000187181"/>
    </source>
</evidence>
<keyword evidence="4" id="KW-1185">Reference proteome</keyword>
<evidence type="ECO:0000256" key="1">
    <source>
        <dbReference type="SAM" id="MobiDB-lite"/>
    </source>
</evidence>
<feature type="domain" description="Transposase IS200-like" evidence="2">
    <location>
        <begin position="17"/>
        <end position="229"/>
    </location>
</feature>
<dbReference type="GO" id="GO:0043565">
    <property type="term" value="F:sequence-specific DNA binding"/>
    <property type="evidence" value="ECO:0007669"/>
    <property type="project" value="TreeGrafter"/>
</dbReference>
<proteinExistence type="predicted"/>
<dbReference type="SMART" id="SM01321">
    <property type="entry name" value="Y1_Tnp"/>
    <property type="match status" value="1"/>
</dbReference>
<dbReference type="STRING" id="1317125.SAMN05444128_0619"/>
<dbReference type="AlphaFoldDB" id="A0A1R3WKM7"/>